<evidence type="ECO:0000313" key="1">
    <source>
        <dbReference type="EMBL" id="MBW4706788.1"/>
    </source>
</evidence>
<dbReference type="GO" id="GO:0006313">
    <property type="term" value="P:DNA transposition"/>
    <property type="evidence" value="ECO:0007669"/>
    <property type="project" value="InterPro"/>
</dbReference>
<dbReference type="GO" id="GO:0004803">
    <property type="term" value="F:transposase activity"/>
    <property type="evidence" value="ECO:0007669"/>
    <property type="project" value="InterPro"/>
</dbReference>
<dbReference type="InterPro" id="IPR002514">
    <property type="entry name" value="Transposase_8"/>
</dbReference>
<sequence length="135" mass="15338">MTIPSGLDRLFAMCLLRFLNTAEDHFRGEDCRRFNDEQIAFALRQAEAATTVGEVFRNMGIAVATFYRRRKIYAGMGISEIRWSRQLKDVSSKLQRMIADLTLDKVMLQDIPRKCGEACPPPRSCPAQSGCFRSV</sequence>
<organism evidence="1 2">
    <name type="scientific">Roseobacter insulae</name>
    <dbReference type="NCBI Taxonomy" id="2859783"/>
    <lineage>
        <taxon>Bacteria</taxon>
        <taxon>Pseudomonadati</taxon>
        <taxon>Pseudomonadota</taxon>
        <taxon>Alphaproteobacteria</taxon>
        <taxon>Rhodobacterales</taxon>
        <taxon>Roseobacteraceae</taxon>
        <taxon>Roseobacter</taxon>
    </lineage>
</organism>
<dbReference type="InterPro" id="IPR052546">
    <property type="entry name" value="Transposase_8_domain"/>
</dbReference>
<reference evidence="1" key="1">
    <citation type="submission" date="2021-07" db="EMBL/GenBank/DDBJ databases">
        <title>Roseobacter insulae sp. nov., isolated from a tidal flat.</title>
        <authorList>
            <person name="Park S."/>
            <person name="Yoon J.-H."/>
        </authorList>
    </citation>
    <scope>NUCLEOTIDE SEQUENCE</scope>
    <source>
        <strain evidence="1">YSTF-M11</strain>
    </source>
</reference>
<dbReference type="GO" id="GO:0003677">
    <property type="term" value="F:DNA binding"/>
    <property type="evidence" value="ECO:0007669"/>
    <property type="project" value="InterPro"/>
</dbReference>
<proteinExistence type="predicted"/>
<dbReference type="EMBL" id="JAHXDN010000001">
    <property type="protein sequence ID" value="MBW4706788.1"/>
    <property type="molecule type" value="Genomic_DNA"/>
</dbReference>
<name>A0A9X1FSE1_9RHOB</name>
<gene>
    <name evidence="1" type="ORF">KX928_03200</name>
</gene>
<dbReference type="Proteomes" id="UP001138661">
    <property type="component" value="Unassembled WGS sequence"/>
</dbReference>
<dbReference type="PANTHER" id="PTHR33609">
    <property type="entry name" value="LOW CALCIUM RESPONSE LOCUS PROTEIN S"/>
    <property type="match status" value="1"/>
</dbReference>
<dbReference type="Pfam" id="PF01527">
    <property type="entry name" value="HTH_Tnp_1"/>
    <property type="match status" value="1"/>
</dbReference>
<comment type="caution">
    <text evidence="1">The sequence shown here is derived from an EMBL/GenBank/DDBJ whole genome shotgun (WGS) entry which is preliminary data.</text>
</comment>
<dbReference type="AlphaFoldDB" id="A0A9X1FSE1"/>
<protein>
    <submittedName>
        <fullName evidence="1">Transposase</fullName>
    </submittedName>
</protein>
<dbReference type="PANTHER" id="PTHR33609:SF1">
    <property type="entry name" value="TRANSPOSASE"/>
    <property type="match status" value="1"/>
</dbReference>
<evidence type="ECO:0000313" key="2">
    <source>
        <dbReference type="Proteomes" id="UP001138661"/>
    </source>
</evidence>
<keyword evidence="2" id="KW-1185">Reference proteome</keyword>
<accession>A0A9X1FSE1</accession>